<dbReference type="Pfam" id="PF00239">
    <property type="entry name" value="Resolvase"/>
    <property type="match status" value="1"/>
</dbReference>
<feature type="domain" description="Resolvase/invertase-type recombinase catalytic" evidence="2">
    <location>
        <begin position="1"/>
        <end position="108"/>
    </location>
</feature>
<keyword evidence="5" id="KW-1185">Reference proteome</keyword>
<dbReference type="InterPro" id="IPR038109">
    <property type="entry name" value="DNA_bind_recomb_sf"/>
</dbReference>
<dbReference type="CDD" id="cd00338">
    <property type="entry name" value="Ser_Recombinase"/>
    <property type="match status" value="1"/>
</dbReference>
<dbReference type="Gene3D" id="3.90.1750.20">
    <property type="entry name" value="Putative Large Serine Recombinase, Chain B, Domain 2"/>
    <property type="match status" value="1"/>
</dbReference>
<evidence type="ECO:0000256" key="1">
    <source>
        <dbReference type="SAM" id="MobiDB-lite"/>
    </source>
</evidence>
<dbReference type="EMBL" id="FUHU01000044">
    <property type="protein sequence ID" value="SJM67479.1"/>
    <property type="molecule type" value="Genomic_DNA"/>
</dbReference>
<dbReference type="Proteomes" id="UP000195787">
    <property type="component" value="Unassembled WGS sequence"/>
</dbReference>
<dbReference type="PANTHER" id="PTHR30461:SF23">
    <property type="entry name" value="DNA RECOMBINASE-RELATED"/>
    <property type="match status" value="1"/>
</dbReference>
<feature type="domain" description="Recombinase" evidence="3">
    <location>
        <begin position="117"/>
        <end position="221"/>
    </location>
</feature>
<evidence type="ECO:0000259" key="2">
    <source>
        <dbReference type="PROSITE" id="PS51736"/>
    </source>
</evidence>
<dbReference type="InterPro" id="IPR036162">
    <property type="entry name" value="Resolvase-like_N_sf"/>
</dbReference>
<dbReference type="PROSITE" id="PS51736">
    <property type="entry name" value="RECOMBINASES_3"/>
    <property type="match status" value="1"/>
</dbReference>
<reference evidence="4 5" key="1">
    <citation type="submission" date="2017-02" db="EMBL/GenBank/DDBJ databases">
        <authorList>
            <person name="Peterson S.W."/>
        </authorList>
    </citation>
    <scope>NUCLEOTIDE SEQUENCE [LARGE SCALE GENOMIC DNA]</scope>
    <source>
        <strain evidence="4 5">LMG 22410</strain>
    </source>
</reference>
<accession>A0A1R4GH26</accession>
<dbReference type="GO" id="GO:0000150">
    <property type="term" value="F:DNA strand exchange activity"/>
    <property type="evidence" value="ECO:0007669"/>
    <property type="project" value="InterPro"/>
</dbReference>
<evidence type="ECO:0000313" key="5">
    <source>
        <dbReference type="Proteomes" id="UP000195787"/>
    </source>
</evidence>
<name>A0A1R4GH26_9MICO</name>
<dbReference type="SMART" id="SM00857">
    <property type="entry name" value="Resolvase"/>
    <property type="match status" value="1"/>
</dbReference>
<dbReference type="AlphaFoldDB" id="A0A1R4GH26"/>
<dbReference type="PANTHER" id="PTHR30461">
    <property type="entry name" value="DNA-INVERTASE FROM LAMBDOID PROPHAGE"/>
    <property type="match status" value="1"/>
</dbReference>
<protein>
    <submittedName>
        <fullName evidence="4">Probable phiRv1 integrase</fullName>
    </submittedName>
</protein>
<sequence length="426" mass="47852">MREFEDNSVSASKARGKGTKWHDMLEAAGTGQFDVIVAVDLDRLLRQTKDLVTLIEAGAKVVTLDGEIDLSTPDGELRATMLTAFARFEVRHKAERRRRANARRRDEGTPTMVALKILGYTRDGLDVIEEEAESVKKVFDDFLAGVSLNQLARDLNEQGFTTSKGRPFNGHSVRTMLRNPRYMGKILHHSTGEMYAGRFPEIVDEDLWNTVQTKLDDPARRKSIGNEPTQLLSSIAYCGVCNKRSIKVGRADWVFYRCNDGHVSRSQRQVDAMVNAAVIERLSSKDARELILRPAADETDRDALRSERMVAQTKIDGLAALYADGVLDGPAVRRQSAMLRQKINEIDGRLSTPGAPPIEELIESADVEATWREMDLTRRRLVVDSLMKVTILPKESRGRKFDPESVRIERLSPSDARELRGDSEDE</sequence>
<gene>
    <name evidence="4" type="ORF">CZ674_11990</name>
</gene>
<feature type="region of interest" description="Disordered" evidence="1">
    <location>
        <begin position="397"/>
        <end position="426"/>
    </location>
</feature>
<dbReference type="InterPro" id="IPR006119">
    <property type="entry name" value="Resolv_N"/>
</dbReference>
<dbReference type="InterPro" id="IPR011109">
    <property type="entry name" value="DNA_bind_recombinase_dom"/>
</dbReference>
<dbReference type="Gene3D" id="3.40.50.1390">
    <property type="entry name" value="Resolvase, N-terminal catalytic domain"/>
    <property type="match status" value="1"/>
</dbReference>
<proteinExistence type="predicted"/>
<dbReference type="SUPFAM" id="SSF53041">
    <property type="entry name" value="Resolvase-like"/>
    <property type="match status" value="1"/>
</dbReference>
<evidence type="ECO:0000313" key="4">
    <source>
        <dbReference type="EMBL" id="SJM67479.1"/>
    </source>
</evidence>
<dbReference type="Pfam" id="PF07508">
    <property type="entry name" value="Recombinase"/>
    <property type="match status" value="1"/>
</dbReference>
<dbReference type="InterPro" id="IPR050639">
    <property type="entry name" value="SSR_resolvase"/>
</dbReference>
<dbReference type="PROSITE" id="PS51737">
    <property type="entry name" value="RECOMBINASE_DNA_BIND"/>
    <property type="match status" value="1"/>
</dbReference>
<organism evidence="4 5">
    <name type="scientific">Agrococcus casei LMG 22410</name>
    <dbReference type="NCBI Taxonomy" id="1255656"/>
    <lineage>
        <taxon>Bacteria</taxon>
        <taxon>Bacillati</taxon>
        <taxon>Actinomycetota</taxon>
        <taxon>Actinomycetes</taxon>
        <taxon>Micrococcales</taxon>
        <taxon>Microbacteriaceae</taxon>
        <taxon>Agrococcus</taxon>
    </lineage>
</organism>
<evidence type="ECO:0000259" key="3">
    <source>
        <dbReference type="PROSITE" id="PS51737"/>
    </source>
</evidence>
<dbReference type="GO" id="GO:0003677">
    <property type="term" value="F:DNA binding"/>
    <property type="evidence" value="ECO:0007669"/>
    <property type="project" value="InterPro"/>
</dbReference>